<feature type="chain" id="PRO_5024337001" evidence="1">
    <location>
        <begin position="24"/>
        <end position="74"/>
    </location>
</feature>
<dbReference type="Proteomes" id="UP000309128">
    <property type="component" value="Unassembled WGS sequence"/>
</dbReference>
<evidence type="ECO:0000313" key="3">
    <source>
        <dbReference type="Proteomes" id="UP000309128"/>
    </source>
</evidence>
<keyword evidence="3" id="KW-1185">Reference proteome</keyword>
<dbReference type="PROSITE" id="PS51257">
    <property type="entry name" value="PROKAR_LIPOPROTEIN"/>
    <property type="match status" value="1"/>
</dbReference>
<gene>
    <name evidence="2" type="ORF">ETD86_21530</name>
</gene>
<name>A0A5S4FHK9_9ACTN</name>
<feature type="signal peptide" evidence="1">
    <location>
        <begin position="1"/>
        <end position="23"/>
    </location>
</feature>
<sequence>MELMRCRFIAALLLAAPLLVACADHGSTPAGTVVDRSRRSVSVREDAGGRVVEHTTSKNVSRRCSVGERWPDCV</sequence>
<protein>
    <submittedName>
        <fullName evidence="2">Uncharacterized protein</fullName>
    </submittedName>
</protein>
<evidence type="ECO:0000256" key="1">
    <source>
        <dbReference type="SAM" id="SignalP"/>
    </source>
</evidence>
<dbReference type="AlphaFoldDB" id="A0A5S4FHK9"/>
<dbReference type="EMBL" id="VCKY01000070">
    <property type="protein sequence ID" value="TMR18534.1"/>
    <property type="molecule type" value="Genomic_DNA"/>
</dbReference>
<accession>A0A5S4FHK9</accession>
<organism evidence="2 3">
    <name type="scientific">Nonomuraea turkmeniaca</name>
    <dbReference type="NCBI Taxonomy" id="103838"/>
    <lineage>
        <taxon>Bacteria</taxon>
        <taxon>Bacillati</taxon>
        <taxon>Actinomycetota</taxon>
        <taxon>Actinomycetes</taxon>
        <taxon>Streptosporangiales</taxon>
        <taxon>Streptosporangiaceae</taxon>
        <taxon>Nonomuraea</taxon>
    </lineage>
</organism>
<proteinExistence type="predicted"/>
<reference evidence="2 3" key="1">
    <citation type="submission" date="2019-05" db="EMBL/GenBank/DDBJ databases">
        <title>Draft genome sequence of Nonomuraea turkmeniaca DSM 43926.</title>
        <authorList>
            <person name="Saricaoglu S."/>
            <person name="Isik K."/>
        </authorList>
    </citation>
    <scope>NUCLEOTIDE SEQUENCE [LARGE SCALE GENOMIC DNA]</scope>
    <source>
        <strain evidence="2 3">DSM 43926</strain>
    </source>
</reference>
<dbReference type="RefSeq" id="WP_138667950.1">
    <property type="nucleotide sequence ID" value="NZ_VCKY01000070.1"/>
</dbReference>
<comment type="caution">
    <text evidence="2">The sequence shown here is derived from an EMBL/GenBank/DDBJ whole genome shotgun (WGS) entry which is preliminary data.</text>
</comment>
<evidence type="ECO:0000313" key="2">
    <source>
        <dbReference type="EMBL" id="TMR18534.1"/>
    </source>
</evidence>
<keyword evidence="1" id="KW-0732">Signal</keyword>